<dbReference type="AlphaFoldDB" id="A0A392W4T3"/>
<sequence>MSLRDVLDMKKLGGVEMSSKRSVQDRLTSFE</sequence>
<keyword evidence="2" id="KW-1185">Reference proteome</keyword>
<evidence type="ECO:0000313" key="1">
    <source>
        <dbReference type="EMBL" id="MCI95648.1"/>
    </source>
</evidence>
<feature type="non-terminal residue" evidence="1">
    <location>
        <position position="31"/>
    </location>
</feature>
<accession>A0A392W4T3</accession>
<evidence type="ECO:0000313" key="2">
    <source>
        <dbReference type="Proteomes" id="UP000265520"/>
    </source>
</evidence>
<name>A0A392W4T3_9FABA</name>
<comment type="caution">
    <text evidence="1">The sequence shown here is derived from an EMBL/GenBank/DDBJ whole genome shotgun (WGS) entry which is preliminary data.</text>
</comment>
<proteinExistence type="predicted"/>
<dbReference type="EMBL" id="LXQA011393284">
    <property type="protein sequence ID" value="MCI95648.1"/>
    <property type="molecule type" value="Genomic_DNA"/>
</dbReference>
<protein>
    <submittedName>
        <fullName evidence="1">Uncharacterized protein</fullName>
    </submittedName>
</protein>
<reference evidence="1 2" key="1">
    <citation type="journal article" date="2018" name="Front. Plant Sci.">
        <title>Red Clover (Trifolium pratense) and Zigzag Clover (T. medium) - A Picture of Genomic Similarities and Differences.</title>
        <authorList>
            <person name="Dluhosova J."/>
            <person name="Istvanek J."/>
            <person name="Nedelnik J."/>
            <person name="Repkova J."/>
        </authorList>
    </citation>
    <scope>NUCLEOTIDE SEQUENCE [LARGE SCALE GENOMIC DNA]</scope>
    <source>
        <strain evidence="2">cv. 10/8</strain>
        <tissue evidence="1">Leaf</tissue>
    </source>
</reference>
<dbReference type="Proteomes" id="UP000265520">
    <property type="component" value="Unassembled WGS sequence"/>
</dbReference>
<organism evidence="1 2">
    <name type="scientific">Trifolium medium</name>
    <dbReference type="NCBI Taxonomy" id="97028"/>
    <lineage>
        <taxon>Eukaryota</taxon>
        <taxon>Viridiplantae</taxon>
        <taxon>Streptophyta</taxon>
        <taxon>Embryophyta</taxon>
        <taxon>Tracheophyta</taxon>
        <taxon>Spermatophyta</taxon>
        <taxon>Magnoliopsida</taxon>
        <taxon>eudicotyledons</taxon>
        <taxon>Gunneridae</taxon>
        <taxon>Pentapetalae</taxon>
        <taxon>rosids</taxon>
        <taxon>fabids</taxon>
        <taxon>Fabales</taxon>
        <taxon>Fabaceae</taxon>
        <taxon>Papilionoideae</taxon>
        <taxon>50 kb inversion clade</taxon>
        <taxon>NPAAA clade</taxon>
        <taxon>Hologalegina</taxon>
        <taxon>IRL clade</taxon>
        <taxon>Trifolieae</taxon>
        <taxon>Trifolium</taxon>
    </lineage>
</organism>